<dbReference type="Proteomes" id="UP001196980">
    <property type="component" value="Unassembled WGS sequence"/>
</dbReference>
<keyword evidence="6" id="KW-0694">RNA-binding</keyword>
<keyword evidence="2" id="KW-1277">Toxin-antitoxin system</keyword>
<evidence type="ECO:0000313" key="8">
    <source>
        <dbReference type="EMBL" id="MBV6341236.1"/>
    </source>
</evidence>
<dbReference type="InterPro" id="IPR038570">
    <property type="entry name" value="HicA_sf"/>
</dbReference>
<organism evidence="8 9">
    <name type="scientific">Candidatus Magnetobacterium casense</name>
    <dbReference type="NCBI Taxonomy" id="1455061"/>
    <lineage>
        <taxon>Bacteria</taxon>
        <taxon>Pseudomonadati</taxon>
        <taxon>Nitrospirota</taxon>
        <taxon>Thermodesulfovibrionia</taxon>
        <taxon>Thermodesulfovibrionales</taxon>
        <taxon>Candidatus Magnetobacteriaceae</taxon>
        <taxon>Candidatus Magnetobacterium</taxon>
    </lineage>
</organism>
<evidence type="ECO:0000256" key="2">
    <source>
        <dbReference type="ARBA" id="ARBA00022649"/>
    </source>
</evidence>
<proteinExistence type="inferred from homology"/>
<accession>A0ABS6RX78</accession>
<gene>
    <name evidence="8" type="ORF">HWQ67_06525</name>
</gene>
<name>A0ABS6RX78_9BACT</name>
<evidence type="ECO:0000256" key="5">
    <source>
        <dbReference type="ARBA" id="ARBA00022801"/>
    </source>
</evidence>
<reference evidence="8 9" key="1">
    <citation type="journal article" date="2020" name="J Geophys Res Biogeosci">
        <title>Magnetotaxis as an Adaptation to Enable Bacterial Shuttling of Microbial Sulfur and Sulfur Cycling Across Aquatic Oxic#Anoxic Interfaces.</title>
        <authorList>
            <person name="Li J."/>
            <person name="Liu P."/>
            <person name="Wang J."/>
            <person name="Roberts A.P."/>
            <person name="Pan Y."/>
        </authorList>
    </citation>
    <scope>NUCLEOTIDE SEQUENCE [LARGE SCALE GENOMIC DNA]</scope>
    <source>
        <strain evidence="8 9">MYR-1_YQ</strain>
    </source>
</reference>
<keyword evidence="9" id="KW-1185">Reference proteome</keyword>
<evidence type="ECO:0000256" key="1">
    <source>
        <dbReference type="ARBA" id="ARBA00006620"/>
    </source>
</evidence>
<keyword evidence="7" id="KW-0346">Stress response</keyword>
<dbReference type="SUPFAM" id="SSF54786">
    <property type="entry name" value="YcfA/nrd intein domain"/>
    <property type="match status" value="1"/>
</dbReference>
<keyword evidence="3" id="KW-0540">Nuclease</keyword>
<dbReference type="Gene3D" id="3.30.920.30">
    <property type="entry name" value="Hypothetical protein"/>
    <property type="match status" value="1"/>
</dbReference>
<keyword evidence="4" id="KW-0255">Endonuclease</keyword>
<keyword evidence="5" id="KW-0378">Hydrolase</keyword>
<dbReference type="RefSeq" id="WP_218251865.1">
    <property type="nucleotide sequence ID" value="NZ_JABXWD010000085.1"/>
</dbReference>
<evidence type="ECO:0000256" key="6">
    <source>
        <dbReference type="ARBA" id="ARBA00022884"/>
    </source>
</evidence>
<comment type="similarity">
    <text evidence="1">Belongs to the HicA mRNA interferase family.</text>
</comment>
<evidence type="ECO:0000313" key="9">
    <source>
        <dbReference type="Proteomes" id="UP001196980"/>
    </source>
</evidence>
<comment type="caution">
    <text evidence="8">The sequence shown here is derived from an EMBL/GenBank/DDBJ whole genome shotgun (WGS) entry which is preliminary data.</text>
</comment>
<dbReference type="EMBL" id="JABXWD010000085">
    <property type="protein sequence ID" value="MBV6341236.1"/>
    <property type="molecule type" value="Genomic_DNA"/>
</dbReference>
<evidence type="ECO:0000256" key="4">
    <source>
        <dbReference type="ARBA" id="ARBA00022759"/>
    </source>
</evidence>
<evidence type="ECO:0000256" key="7">
    <source>
        <dbReference type="ARBA" id="ARBA00023016"/>
    </source>
</evidence>
<sequence>MKRKELIRYIEHHGCALAREGAKHSRYINLYESDKSATIPRHNEIANLFAIEICRQLGIPDIR</sequence>
<protein>
    <submittedName>
        <fullName evidence="8">Addiction module toxin, HicA family</fullName>
    </submittedName>
</protein>
<evidence type="ECO:0000256" key="3">
    <source>
        <dbReference type="ARBA" id="ARBA00022722"/>
    </source>
</evidence>
<dbReference type="InterPro" id="IPR012933">
    <property type="entry name" value="HicA_mRNA_interferase"/>
</dbReference>
<dbReference type="Pfam" id="PF07927">
    <property type="entry name" value="HicA_toxin"/>
    <property type="match status" value="1"/>
</dbReference>